<accession>A0A9D4UTS2</accession>
<reference evidence="1" key="1">
    <citation type="submission" date="2021-01" db="EMBL/GenBank/DDBJ databases">
        <title>Adiantum capillus-veneris genome.</title>
        <authorList>
            <person name="Fang Y."/>
            <person name="Liao Q."/>
        </authorList>
    </citation>
    <scope>NUCLEOTIDE SEQUENCE</scope>
    <source>
        <strain evidence="1">H3</strain>
        <tissue evidence="1">Leaf</tissue>
    </source>
</reference>
<comment type="caution">
    <text evidence="1">The sequence shown here is derived from an EMBL/GenBank/DDBJ whole genome shotgun (WGS) entry which is preliminary data.</text>
</comment>
<dbReference type="OrthoDB" id="1904011at2759"/>
<organism evidence="1 2">
    <name type="scientific">Adiantum capillus-veneris</name>
    <name type="common">Maidenhair fern</name>
    <dbReference type="NCBI Taxonomy" id="13818"/>
    <lineage>
        <taxon>Eukaryota</taxon>
        <taxon>Viridiplantae</taxon>
        <taxon>Streptophyta</taxon>
        <taxon>Embryophyta</taxon>
        <taxon>Tracheophyta</taxon>
        <taxon>Polypodiopsida</taxon>
        <taxon>Polypodiidae</taxon>
        <taxon>Polypodiales</taxon>
        <taxon>Pteridineae</taxon>
        <taxon>Pteridaceae</taxon>
        <taxon>Vittarioideae</taxon>
        <taxon>Adiantum</taxon>
    </lineage>
</organism>
<proteinExistence type="predicted"/>
<dbReference type="PANTHER" id="PTHR35286">
    <property type="entry name" value="EXPRESSED PROTEIN"/>
    <property type="match status" value="1"/>
</dbReference>
<evidence type="ECO:0000313" key="2">
    <source>
        <dbReference type="Proteomes" id="UP000886520"/>
    </source>
</evidence>
<dbReference type="Proteomes" id="UP000886520">
    <property type="component" value="Chromosome 11"/>
</dbReference>
<protein>
    <submittedName>
        <fullName evidence="1">Uncharacterized protein</fullName>
    </submittedName>
</protein>
<name>A0A9D4UTS2_ADICA</name>
<evidence type="ECO:0000313" key="1">
    <source>
        <dbReference type="EMBL" id="KAI5073965.1"/>
    </source>
</evidence>
<keyword evidence="2" id="KW-1185">Reference proteome</keyword>
<sequence length="222" mass="25366">MEQYRFLRHFDSRVHDGLNGLNPLSTLSGLGLQLPIPIDARGKGKIAREEAALETKLVEKIHSGDWESLKPNSGKTISLGEHQISVGFRDDTDSGYRIWEWHGHILIFDDEGGYSPEYIYGSHFQSLDKELHNEDDDDDNDFNGHIDMDDEVNQFSYFDENVDLYRYIDEDDDVNQQALCDGIVVLGLGSSIIPLGERNQQQQQLLLSHVRGRLQQERHDAI</sequence>
<dbReference type="PANTHER" id="PTHR35286:SF1">
    <property type="entry name" value="EXPRESSED PROTEIN"/>
    <property type="match status" value="1"/>
</dbReference>
<dbReference type="AlphaFoldDB" id="A0A9D4UTS2"/>
<dbReference type="EMBL" id="JABFUD020000011">
    <property type="protein sequence ID" value="KAI5073965.1"/>
    <property type="molecule type" value="Genomic_DNA"/>
</dbReference>
<gene>
    <name evidence="1" type="ORF">GOP47_0011978</name>
</gene>